<dbReference type="GO" id="GO:0003676">
    <property type="term" value="F:nucleic acid binding"/>
    <property type="evidence" value="ECO:0007669"/>
    <property type="project" value="InterPro"/>
</dbReference>
<dbReference type="AlphaFoldDB" id="A0A2I1P848"/>
<gene>
    <name evidence="4" type="ORF">CYJ76_11195</name>
</gene>
<evidence type="ECO:0000256" key="2">
    <source>
        <dbReference type="SAM" id="MobiDB-lite"/>
    </source>
</evidence>
<dbReference type="SMART" id="SM00507">
    <property type="entry name" value="HNHc"/>
    <property type="match status" value="1"/>
</dbReference>
<evidence type="ECO:0000256" key="1">
    <source>
        <dbReference type="ARBA" id="ARBA00023450"/>
    </source>
</evidence>
<dbReference type="RefSeq" id="WP_101850129.1">
    <property type="nucleotide sequence ID" value="NZ_PKIZ01000031.1"/>
</dbReference>
<proteinExistence type="inferred from homology"/>
<protein>
    <submittedName>
        <fullName evidence="4">HNH endonuclease</fullName>
    </submittedName>
</protein>
<evidence type="ECO:0000313" key="5">
    <source>
        <dbReference type="Proteomes" id="UP000234206"/>
    </source>
</evidence>
<evidence type="ECO:0000259" key="3">
    <source>
        <dbReference type="SMART" id="SM00507"/>
    </source>
</evidence>
<dbReference type="OrthoDB" id="5241234at2"/>
<dbReference type="Proteomes" id="UP000234206">
    <property type="component" value="Unassembled WGS sequence"/>
</dbReference>
<sequence>MTGPTVDRTAEHRAGVQAIECWLDRGGGGTAAELVDLIGHLEDLANVVTAAQLTAVRRLAEQQTIEDLAAGVPERDAGSTVGAQVGLARRQPPRRGVRDVHLAGVLADELPHTRRAMLEGTASGYQAELVVTHTACLSRADRARVDELVAPELGSLSPRQVVHRVKHHAYRLDPEAATRQAAMAHRERHVSVRPVPDTMARVAAHLPAAQAVAVWAALDREAKALRAAGDERTLGQLRADVLVGRVTGQLEAPAVPVEVQLVVPAGTLFGSTAVLRALTSGDEPAVLSGYGPLPAPVARQMVRDTAACSLRRLLLDPESGTLVGRDPRRRLFSAGERDLLVARDQTCRTPYCDAPVREADHVVPFSEGGPTTLANAQGLCTQCNQTRNHPRWSARPLGPPTTTTPRTEPTARARLLVLARQACVETTTPTGHRYTSRTPGPG</sequence>
<comment type="similarity">
    <text evidence="1">Belongs to the Rv1128c/1148c/1588c/1702c/1945/3466 family.</text>
</comment>
<keyword evidence="5" id="KW-1185">Reference proteome</keyword>
<name>A0A2I1P848_9MICO</name>
<dbReference type="InterPro" id="IPR003615">
    <property type="entry name" value="HNH_nuc"/>
</dbReference>
<dbReference type="CDD" id="cd00085">
    <property type="entry name" value="HNHc"/>
    <property type="match status" value="1"/>
</dbReference>
<keyword evidence="4" id="KW-0540">Nuclease</keyword>
<feature type="region of interest" description="Disordered" evidence="2">
    <location>
        <begin position="386"/>
        <end position="408"/>
    </location>
</feature>
<organism evidence="4 5">
    <name type="scientific">Kytococcus schroeteri</name>
    <dbReference type="NCBI Taxonomy" id="138300"/>
    <lineage>
        <taxon>Bacteria</taxon>
        <taxon>Bacillati</taxon>
        <taxon>Actinomycetota</taxon>
        <taxon>Actinomycetes</taxon>
        <taxon>Micrococcales</taxon>
        <taxon>Kytococcaceae</taxon>
        <taxon>Kytococcus</taxon>
    </lineage>
</organism>
<dbReference type="GO" id="GO:0008270">
    <property type="term" value="F:zinc ion binding"/>
    <property type="evidence" value="ECO:0007669"/>
    <property type="project" value="InterPro"/>
</dbReference>
<dbReference type="InterPro" id="IPR002711">
    <property type="entry name" value="HNH"/>
</dbReference>
<reference evidence="4 5" key="1">
    <citation type="submission" date="2017-12" db="EMBL/GenBank/DDBJ databases">
        <title>Phylogenetic diversity of female urinary microbiome.</title>
        <authorList>
            <person name="Thomas-White K."/>
            <person name="Wolfe A.J."/>
        </authorList>
    </citation>
    <scope>NUCLEOTIDE SEQUENCE [LARGE SCALE GENOMIC DNA]</scope>
    <source>
        <strain evidence="4 5">UMB1298</strain>
    </source>
</reference>
<keyword evidence="4" id="KW-0378">Hydrolase</keyword>
<dbReference type="InterPro" id="IPR003870">
    <property type="entry name" value="DUF222"/>
</dbReference>
<accession>A0A2I1P848</accession>
<feature type="domain" description="HNH nuclease" evidence="3">
    <location>
        <begin position="335"/>
        <end position="385"/>
    </location>
</feature>
<dbReference type="GO" id="GO:0004519">
    <property type="term" value="F:endonuclease activity"/>
    <property type="evidence" value="ECO:0007669"/>
    <property type="project" value="UniProtKB-KW"/>
</dbReference>
<feature type="compositionally biased region" description="Low complexity" evidence="2">
    <location>
        <begin position="394"/>
        <end position="408"/>
    </location>
</feature>
<dbReference type="Gene3D" id="1.10.30.50">
    <property type="match status" value="1"/>
</dbReference>
<evidence type="ECO:0000313" key="4">
    <source>
        <dbReference type="EMBL" id="PKZ40796.1"/>
    </source>
</evidence>
<comment type="caution">
    <text evidence="4">The sequence shown here is derived from an EMBL/GenBank/DDBJ whole genome shotgun (WGS) entry which is preliminary data.</text>
</comment>
<keyword evidence="4" id="KW-0255">Endonuclease</keyword>
<dbReference type="EMBL" id="PKIZ01000031">
    <property type="protein sequence ID" value="PKZ40796.1"/>
    <property type="molecule type" value="Genomic_DNA"/>
</dbReference>
<dbReference type="Pfam" id="PF01844">
    <property type="entry name" value="HNH"/>
    <property type="match status" value="1"/>
</dbReference>
<dbReference type="Pfam" id="PF02720">
    <property type="entry name" value="DUF222"/>
    <property type="match status" value="1"/>
</dbReference>